<sequence>MASPSVSISRQSSKEQGRRPARKTSITNDDGTEVDLMQFLNSSEPVNKINNTKQSKEYHTKQTNSFPNVVLKQQEKPEDILAMSKSVSSTSRPLTPAINRSSFPALESTSVNNRPSSPQQQHPVRFSTSDEMPNDNLTTALDVPLQSPPLQQQDVSIPSPTSANDHLKDEILHSLNDEILSLTSHNQSYEVELQNSKRLHLQYQQQISECDALLRDLRSKESDYLETIIAKDSQIALLRIRLQESDDLCKQKQQLIEQLQLKISQLESELSARQLDVDKLQNDYHLAQKQAQDEKQQLLDLLKLNEKKMTSEKMHLQDTQHQNKQLKLLIQQLEQDMQDYKQKAQRILQTKDKLIAKLKEFTQQKPQQRASIHDESILLSDQQQSSDETGLDLADNGNLSPTSSSSQINWSQINYDELKVENELYKSELKQRELLIYNLKHDLSEYELQQQHFDEQTHADLKHLQDQLQDERDRYSLLEQDCKKLKTDYHLLQDDLHKQKQQMYTQLTERERELEKLRLQLTSKTINHLNDYELEKRLQTLTENLIQKQTVIETLQTDKQSLNLQLERLEARLNDYDQISTASAQKRNTTTIQMGGDQREDDEHSNVENIRYRMPILRETPYDVDLAKKVKRAVSELDKLGIRLGVFLRRYPIVRLGVLFYAILLHAWVLLVLFTYKPETHDTNYQPPSLPKQP</sequence>
<feature type="compositionally biased region" description="Polar residues" evidence="8">
    <location>
        <begin position="1"/>
        <end position="11"/>
    </location>
</feature>
<dbReference type="EMBL" id="CAJOBC010024740">
    <property type="protein sequence ID" value="CAF4064354.1"/>
    <property type="molecule type" value="Genomic_DNA"/>
</dbReference>
<dbReference type="PANTHER" id="PTHR13815">
    <property type="entry name" value="GOLGIN-84"/>
    <property type="match status" value="1"/>
</dbReference>
<feature type="region of interest" description="Disordered" evidence="8">
    <location>
        <begin position="1"/>
        <end position="70"/>
    </location>
</feature>
<dbReference type="GO" id="GO:0031985">
    <property type="term" value="C:Golgi cisterna"/>
    <property type="evidence" value="ECO:0007669"/>
    <property type="project" value="TreeGrafter"/>
</dbReference>
<feature type="compositionally biased region" description="Low complexity" evidence="8">
    <location>
        <begin position="378"/>
        <end position="387"/>
    </location>
</feature>
<evidence type="ECO:0000256" key="7">
    <source>
        <dbReference type="SAM" id="Coils"/>
    </source>
</evidence>
<comment type="subcellular location">
    <subcellularLocation>
        <location evidence="1">Golgi apparatus membrane</location>
        <topology evidence="1">Single-pass type IV membrane protein</topology>
    </subcellularLocation>
</comment>
<evidence type="ECO:0000313" key="10">
    <source>
        <dbReference type="EMBL" id="CAF1274132.1"/>
    </source>
</evidence>
<comment type="caution">
    <text evidence="10">The sequence shown here is derived from an EMBL/GenBank/DDBJ whole genome shotgun (WGS) entry which is preliminary data.</text>
</comment>
<keyword evidence="12" id="KW-1185">Reference proteome</keyword>
<keyword evidence="4" id="KW-0333">Golgi apparatus</keyword>
<keyword evidence="5 7" id="KW-0175">Coiled coil</keyword>
<dbReference type="AlphaFoldDB" id="A0A815BS24"/>
<dbReference type="Proteomes" id="UP000663829">
    <property type="component" value="Unassembled WGS sequence"/>
</dbReference>
<dbReference type="GO" id="GO:0007030">
    <property type="term" value="P:Golgi organization"/>
    <property type="evidence" value="ECO:0007669"/>
    <property type="project" value="InterPro"/>
</dbReference>
<feature type="region of interest" description="Disordered" evidence="8">
    <location>
        <begin position="107"/>
        <end position="142"/>
    </location>
</feature>
<feature type="compositionally biased region" description="Polar residues" evidence="8">
    <location>
        <begin position="39"/>
        <end position="53"/>
    </location>
</feature>
<accession>A0A815BS24</accession>
<evidence type="ECO:0000313" key="11">
    <source>
        <dbReference type="EMBL" id="CAF4064354.1"/>
    </source>
</evidence>
<dbReference type="GO" id="GO:0000139">
    <property type="term" value="C:Golgi membrane"/>
    <property type="evidence" value="ECO:0007669"/>
    <property type="project" value="UniProtKB-SubCell"/>
</dbReference>
<evidence type="ECO:0000256" key="9">
    <source>
        <dbReference type="SAM" id="Phobius"/>
    </source>
</evidence>
<dbReference type="EMBL" id="CAJNOQ010011330">
    <property type="protein sequence ID" value="CAF1274132.1"/>
    <property type="molecule type" value="Genomic_DNA"/>
</dbReference>
<dbReference type="PANTHER" id="PTHR13815:SF7">
    <property type="entry name" value="GOLGIN SUBFAMILY A MEMBER 5"/>
    <property type="match status" value="1"/>
</dbReference>
<keyword evidence="2 9" id="KW-0812">Transmembrane</keyword>
<dbReference type="Proteomes" id="UP000681722">
    <property type="component" value="Unassembled WGS sequence"/>
</dbReference>
<evidence type="ECO:0000256" key="3">
    <source>
        <dbReference type="ARBA" id="ARBA00022989"/>
    </source>
</evidence>
<organism evidence="10 12">
    <name type="scientific">Didymodactylos carnosus</name>
    <dbReference type="NCBI Taxonomy" id="1234261"/>
    <lineage>
        <taxon>Eukaryota</taxon>
        <taxon>Metazoa</taxon>
        <taxon>Spiralia</taxon>
        <taxon>Gnathifera</taxon>
        <taxon>Rotifera</taxon>
        <taxon>Eurotatoria</taxon>
        <taxon>Bdelloidea</taxon>
        <taxon>Philodinida</taxon>
        <taxon>Philodinidae</taxon>
        <taxon>Didymodactylos</taxon>
    </lineage>
</organism>
<dbReference type="GO" id="GO:0000301">
    <property type="term" value="P:retrograde transport, vesicle recycling within Golgi"/>
    <property type="evidence" value="ECO:0007669"/>
    <property type="project" value="TreeGrafter"/>
</dbReference>
<evidence type="ECO:0000256" key="2">
    <source>
        <dbReference type="ARBA" id="ARBA00022692"/>
    </source>
</evidence>
<evidence type="ECO:0000256" key="1">
    <source>
        <dbReference type="ARBA" id="ARBA00004409"/>
    </source>
</evidence>
<protein>
    <recommendedName>
        <fullName evidence="13">Golgin-84</fullName>
    </recommendedName>
</protein>
<proteinExistence type="predicted"/>
<feature type="coiled-coil region" evidence="7">
    <location>
        <begin position="461"/>
        <end position="579"/>
    </location>
</feature>
<evidence type="ECO:0000313" key="12">
    <source>
        <dbReference type="Proteomes" id="UP000663829"/>
    </source>
</evidence>
<keyword evidence="6 9" id="KW-0472">Membrane</keyword>
<evidence type="ECO:0008006" key="13">
    <source>
        <dbReference type="Google" id="ProtNLM"/>
    </source>
</evidence>
<name>A0A815BS24_9BILA</name>
<feature type="transmembrane region" description="Helical" evidence="9">
    <location>
        <begin position="653"/>
        <end position="676"/>
    </location>
</feature>
<dbReference type="InterPro" id="IPR019177">
    <property type="entry name" value="Golgin_subfamily_A_member_5"/>
</dbReference>
<dbReference type="OrthoDB" id="248903at2759"/>
<evidence type="ECO:0000256" key="4">
    <source>
        <dbReference type="ARBA" id="ARBA00023034"/>
    </source>
</evidence>
<feature type="coiled-coil region" evidence="7">
    <location>
        <begin position="242"/>
        <end position="364"/>
    </location>
</feature>
<evidence type="ECO:0000256" key="5">
    <source>
        <dbReference type="ARBA" id="ARBA00023054"/>
    </source>
</evidence>
<reference evidence="10" key="1">
    <citation type="submission" date="2021-02" db="EMBL/GenBank/DDBJ databases">
        <authorList>
            <person name="Nowell W R."/>
        </authorList>
    </citation>
    <scope>NUCLEOTIDE SEQUENCE</scope>
</reference>
<feature type="region of interest" description="Disordered" evidence="8">
    <location>
        <begin position="365"/>
        <end position="406"/>
    </location>
</feature>
<evidence type="ECO:0000256" key="6">
    <source>
        <dbReference type="ARBA" id="ARBA00023136"/>
    </source>
</evidence>
<evidence type="ECO:0000256" key="8">
    <source>
        <dbReference type="SAM" id="MobiDB-lite"/>
    </source>
</evidence>
<gene>
    <name evidence="10" type="ORF">GPM918_LOCUS27231</name>
    <name evidence="11" type="ORF">SRO942_LOCUS27518</name>
</gene>
<keyword evidence="3 9" id="KW-1133">Transmembrane helix</keyword>
<dbReference type="Pfam" id="PF09787">
    <property type="entry name" value="Golgin_A5"/>
    <property type="match status" value="1"/>
</dbReference>
<feature type="compositionally biased region" description="Polar residues" evidence="8">
    <location>
        <begin position="107"/>
        <end position="139"/>
    </location>
</feature>